<dbReference type="AlphaFoldDB" id="A0AAW3ZNI9"/>
<name>A0AAW3ZNI9_9GAMM</name>
<dbReference type="RefSeq" id="WP_192030157.1">
    <property type="nucleotide sequence ID" value="NZ_JACYTR010000029.1"/>
</dbReference>
<organism evidence="1 2">
    <name type="scientific">Pseudomarimonas arenosa</name>
    <dbReference type="NCBI Taxonomy" id="2774145"/>
    <lineage>
        <taxon>Bacteria</taxon>
        <taxon>Pseudomonadati</taxon>
        <taxon>Pseudomonadota</taxon>
        <taxon>Gammaproteobacteria</taxon>
        <taxon>Lysobacterales</taxon>
        <taxon>Lysobacteraceae</taxon>
        <taxon>Pseudomarimonas</taxon>
    </lineage>
</organism>
<reference evidence="1 2" key="1">
    <citation type="submission" date="2020-09" db="EMBL/GenBank/DDBJ databases">
        <title>Pseudoxanthomonas sp. CAU 1598 isolated from sand of Yaerae Beach.</title>
        <authorList>
            <person name="Kim W."/>
        </authorList>
    </citation>
    <scope>NUCLEOTIDE SEQUENCE [LARGE SCALE GENOMIC DNA]</scope>
    <source>
        <strain evidence="1 2">CAU 1598</strain>
    </source>
</reference>
<dbReference type="NCBIfam" id="TIGR01643">
    <property type="entry name" value="YD_repeat_2x"/>
    <property type="match status" value="1"/>
</dbReference>
<dbReference type="InterPro" id="IPR006530">
    <property type="entry name" value="YD"/>
</dbReference>
<dbReference type="Proteomes" id="UP000613768">
    <property type="component" value="Unassembled WGS sequence"/>
</dbReference>
<gene>
    <name evidence="1" type="ORF">IFO71_13420</name>
</gene>
<sequence>MLRRNDALNELAKRLLERKPRNTVSDQPGSRTYTAAGSTASMRGWTLNYGANGRLMDAKKSQTQALYTYNGRGERVRKLVGSKYFTQTDAKFTYDEAGRLLAEFDARTNRWRWYVWMDDLPVGVVDQSVVVGGANKLRYVYSDHLGTPRAVKEPATGTVLWRWTLEGSAFGSHLPTSASDSEGVRFDLNLRYPGQYYDSESGLHYNYFRDYDPSTGRYIESDPIGLRGGVNTYGYVGGSPLVYVDRNGLYRGLMNEYQPALNLCRLFGINCDKPRGPPTANYHGAEGHFFAGGGFTAVNCVDECGNERTFRYFKVCFGAAAGASVSGGLVTKMSGKNCRSDNLRRLVL</sequence>
<dbReference type="InterPro" id="IPR022385">
    <property type="entry name" value="Rhs_assc_core"/>
</dbReference>
<accession>A0AAW3ZNI9</accession>
<proteinExistence type="predicted"/>
<protein>
    <submittedName>
        <fullName evidence="1">RHS repeat-associated core domain-containing protein</fullName>
    </submittedName>
</protein>
<dbReference type="PANTHER" id="PTHR32305">
    <property type="match status" value="1"/>
</dbReference>
<dbReference type="EMBL" id="JACYTR010000029">
    <property type="protein sequence ID" value="MBD8526737.1"/>
    <property type="molecule type" value="Genomic_DNA"/>
</dbReference>
<evidence type="ECO:0000313" key="1">
    <source>
        <dbReference type="EMBL" id="MBD8526737.1"/>
    </source>
</evidence>
<dbReference type="Gene3D" id="2.180.10.10">
    <property type="entry name" value="RHS repeat-associated core"/>
    <property type="match status" value="1"/>
</dbReference>
<comment type="caution">
    <text evidence="1">The sequence shown here is derived from an EMBL/GenBank/DDBJ whole genome shotgun (WGS) entry which is preliminary data.</text>
</comment>
<evidence type="ECO:0000313" key="2">
    <source>
        <dbReference type="Proteomes" id="UP000613768"/>
    </source>
</evidence>
<dbReference type="InterPro" id="IPR050708">
    <property type="entry name" value="T6SS_VgrG/RHS"/>
</dbReference>
<dbReference type="NCBIfam" id="TIGR03696">
    <property type="entry name" value="Rhs_assc_core"/>
    <property type="match status" value="1"/>
</dbReference>
<keyword evidence="2" id="KW-1185">Reference proteome</keyword>
<dbReference type="PANTHER" id="PTHR32305:SF15">
    <property type="entry name" value="PROTEIN RHSA-RELATED"/>
    <property type="match status" value="1"/>
</dbReference>